<comment type="caution">
    <text evidence="1">The sequence shown here is derived from an EMBL/GenBank/DDBJ whole genome shotgun (WGS) entry which is preliminary data.</text>
</comment>
<reference evidence="1" key="1">
    <citation type="journal article" date="2014" name="Int. J. Syst. Evol. Microbiol.">
        <title>Complete genome sequence of Corynebacterium casei LMG S-19264T (=DSM 44701T), isolated from a smear-ripened cheese.</title>
        <authorList>
            <consortium name="US DOE Joint Genome Institute (JGI-PGF)"/>
            <person name="Walter F."/>
            <person name="Albersmeier A."/>
            <person name="Kalinowski J."/>
            <person name="Ruckert C."/>
        </authorList>
    </citation>
    <scope>NUCLEOTIDE SEQUENCE</scope>
    <source>
        <strain evidence="1">JCM 31311</strain>
    </source>
</reference>
<keyword evidence="2" id="KW-1185">Reference proteome</keyword>
<gene>
    <name evidence="1" type="ORF">GCM10008957_50000</name>
</gene>
<name>A0A918CP52_9DEIO</name>
<dbReference type="AlphaFoldDB" id="A0A918CP52"/>
<reference evidence="1" key="2">
    <citation type="submission" date="2020-09" db="EMBL/GenBank/DDBJ databases">
        <authorList>
            <person name="Sun Q."/>
            <person name="Ohkuma M."/>
        </authorList>
    </citation>
    <scope>NUCLEOTIDE SEQUENCE</scope>
    <source>
        <strain evidence="1">JCM 31311</strain>
    </source>
</reference>
<proteinExistence type="predicted"/>
<organism evidence="1 2">
    <name type="scientific">Deinococcus ruber</name>
    <dbReference type="NCBI Taxonomy" id="1848197"/>
    <lineage>
        <taxon>Bacteria</taxon>
        <taxon>Thermotogati</taxon>
        <taxon>Deinococcota</taxon>
        <taxon>Deinococci</taxon>
        <taxon>Deinococcales</taxon>
        <taxon>Deinococcaceae</taxon>
        <taxon>Deinococcus</taxon>
    </lineage>
</organism>
<sequence length="59" mass="6564">MSKTVHTTSPYCAVQCNVDLCLEGKLAVRITPPASARLWVAQSVKWDWPRSPTYATRTA</sequence>
<dbReference type="EMBL" id="BMQL01000061">
    <property type="protein sequence ID" value="GGR33811.1"/>
    <property type="molecule type" value="Genomic_DNA"/>
</dbReference>
<evidence type="ECO:0000313" key="1">
    <source>
        <dbReference type="EMBL" id="GGR33811.1"/>
    </source>
</evidence>
<protein>
    <submittedName>
        <fullName evidence="1">Uncharacterized protein</fullName>
    </submittedName>
</protein>
<dbReference type="Proteomes" id="UP000603865">
    <property type="component" value="Unassembled WGS sequence"/>
</dbReference>
<evidence type="ECO:0000313" key="2">
    <source>
        <dbReference type="Proteomes" id="UP000603865"/>
    </source>
</evidence>
<accession>A0A918CP52</accession>